<sequence length="836" mass="94037">MIYCTLCGIQITGQSGETWLDEFRAIWVESDLLNYVAVSGVGRWSNSHDEFLGTAPVDPKKRYDDDAGPGTTIDVALTPNKPTIFTRSLDEDVSAWGYGFHASCWDIFTKYSNPNLGHLFAACLSMPTGQEAFLNWGHDYGGASILEKMFKVPTRDTRFPDPRTIPNLFRSDPFHIPALAHAIQRTTRLQNDVFLSRINFNAEALTKDPFSRLFPDILQLITVLLSTSEIHAVRLASPVFASLKLSERFWASRFQPGHEFEYIPEIIDHPPESWRAFYLSLQIWALDNPSMANRKRIWGLAKTLHGLLSQMEDAPCQGRPIQTWFETSADPDDTSACWHTAACASTRPNDSFVNGNRGLRARTLRFSQTLKVQRMSVSFVNLPEGVFVSGLVLVDHNHERHAIGYIHESNMVDIHLPIAQYIQGWELALHTSGVKAMAPIYKDGALSSWAGEPAGIPRWRLAGPLSLSGIKAEFDAIKLVKLGREGSPDELNWLNNCLWYPQVPPMGLLYDWNEGDKPPSRFRLPMTSVFFGEADDVYSLILTEIVIWIFDICYIAGIEFRFTDAFHNRHLGNIGPFDQEFPGRRNFSDSNDSSVSLIIDGIAGERLKSFEVQEGGASLVGMKVNTTFNRHVQTPGYPYGTQKGWVTVQPKGSNIVGMFATCVRFRDQYERPKSKASLIEMRKPYGITILTKKDEVCRFITGALSRFLKPLEIPPNTHLIEHRPWSAGGIYTIRSVEPILPNTRNDIAVRVIIHHEMGWVQVIFSMARGLCDRVSLPPVQWIEVPNVELSLNNGMKVCVQIEDSIHGQLLASYLKKLGLLELQANGTTDLEMESPQ</sequence>
<dbReference type="AlphaFoldDB" id="A0A8H5KBH7"/>
<feature type="domain" description="DUF7600" evidence="1">
    <location>
        <begin position="321"/>
        <end position="489"/>
    </location>
</feature>
<accession>A0A8H5KBH7</accession>
<evidence type="ECO:0000313" key="3">
    <source>
        <dbReference type="Proteomes" id="UP000582016"/>
    </source>
</evidence>
<proteinExistence type="predicted"/>
<name>A0A8H5KBH7_9HYPO</name>
<organism evidence="2 3">
    <name type="scientific">Fusarium phyllophilum</name>
    <dbReference type="NCBI Taxonomy" id="47803"/>
    <lineage>
        <taxon>Eukaryota</taxon>
        <taxon>Fungi</taxon>
        <taxon>Dikarya</taxon>
        <taxon>Ascomycota</taxon>
        <taxon>Pezizomycotina</taxon>
        <taxon>Sordariomycetes</taxon>
        <taxon>Hypocreomycetidae</taxon>
        <taxon>Hypocreales</taxon>
        <taxon>Nectriaceae</taxon>
        <taxon>Fusarium</taxon>
        <taxon>Fusarium fujikuroi species complex</taxon>
    </lineage>
</organism>
<evidence type="ECO:0000313" key="2">
    <source>
        <dbReference type="EMBL" id="KAF5570304.1"/>
    </source>
</evidence>
<dbReference type="Proteomes" id="UP000582016">
    <property type="component" value="Unassembled WGS sequence"/>
</dbReference>
<keyword evidence="3" id="KW-1185">Reference proteome</keyword>
<dbReference type="InterPro" id="IPR056021">
    <property type="entry name" value="DUF7600"/>
</dbReference>
<dbReference type="OrthoDB" id="5273847at2759"/>
<dbReference type="EMBL" id="JAAOAQ010000044">
    <property type="protein sequence ID" value="KAF5570304.1"/>
    <property type="molecule type" value="Genomic_DNA"/>
</dbReference>
<evidence type="ECO:0000259" key="1">
    <source>
        <dbReference type="Pfam" id="PF24539"/>
    </source>
</evidence>
<protein>
    <recommendedName>
        <fullName evidence="1">DUF7600 domain-containing protein</fullName>
    </recommendedName>
</protein>
<comment type="caution">
    <text evidence="2">The sequence shown here is derived from an EMBL/GenBank/DDBJ whole genome shotgun (WGS) entry which is preliminary data.</text>
</comment>
<gene>
    <name evidence="2" type="ORF">FPHYL_1380</name>
</gene>
<dbReference type="Pfam" id="PF24539">
    <property type="entry name" value="DUF7600"/>
    <property type="match status" value="1"/>
</dbReference>
<reference evidence="2 3" key="1">
    <citation type="submission" date="2020-05" db="EMBL/GenBank/DDBJ databases">
        <title>Identification and distribution of gene clusters putatively required for synthesis of sphingolipid metabolism inhibitors in phylogenetically diverse species of the filamentous fungus Fusarium.</title>
        <authorList>
            <person name="Kim H.-S."/>
            <person name="Busman M."/>
            <person name="Brown D.W."/>
            <person name="Divon H."/>
            <person name="Uhlig S."/>
            <person name="Proctor R.H."/>
        </authorList>
    </citation>
    <scope>NUCLEOTIDE SEQUENCE [LARGE SCALE GENOMIC DNA]</scope>
    <source>
        <strain evidence="2 3">NRRL 13617</strain>
    </source>
</reference>